<keyword evidence="11" id="KW-1185">Reference proteome</keyword>
<evidence type="ECO:0000259" key="8">
    <source>
        <dbReference type="Pfam" id="PF02492"/>
    </source>
</evidence>
<name>A0A8H7S3E5_9FUNG</name>
<dbReference type="InterPro" id="IPR011629">
    <property type="entry name" value="CobW-like_C"/>
</dbReference>
<feature type="domain" description="CobW/HypB/UreG nucleotide-binding" evidence="8">
    <location>
        <begin position="38"/>
        <end position="225"/>
    </location>
</feature>
<dbReference type="Proteomes" id="UP000646827">
    <property type="component" value="Unassembled WGS sequence"/>
</dbReference>
<dbReference type="InterPro" id="IPR051316">
    <property type="entry name" value="Zinc-reg_GTPase_activator"/>
</dbReference>
<keyword evidence="5" id="KW-0143">Chaperone</keyword>
<comment type="caution">
    <text evidence="10">The sequence shown here is derived from an EMBL/GenBank/DDBJ whole genome shotgun (WGS) entry which is preliminary data.</text>
</comment>
<dbReference type="AlphaFoldDB" id="A0A8H7S3E5"/>
<dbReference type="InterPro" id="IPR003495">
    <property type="entry name" value="CobW/HypB/UreG_nucleotide-bd"/>
</dbReference>
<comment type="catalytic activity">
    <reaction evidence="7">
        <text>GTP + H2O = GDP + phosphate + H(+)</text>
        <dbReference type="Rhea" id="RHEA:19669"/>
        <dbReference type="ChEBI" id="CHEBI:15377"/>
        <dbReference type="ChEBI" id="CHEBI:15378"/>
        <dbReference type="ChEBI" id="CHEBI:37565"/>
        <dbReference type="ChEBI" id="CHEBI:43474"/>
        <dbReference type="ChEBI" id="CHEBI:58189"/>
    </reaction>
    <physiologicalReaction direction="left-to-right" evidence="7">
        <dbReference type="Rhea" id="RHEA:19670"/>
    </physiologicalReaction>
</comment>
<dbReference type="GO" id="GO:0016787">
    <property type="term" value="F:hydrolase activity"/>
    <property type="evidence" value="ECO:0007669"/>
    <property type="project" value="UniProtKB-KW"/>
</dbReference>
<dbReference type="PANTHER" id="PTHR13748">
    <property type="entry name" value="COBW-RELATED"/>
    <property type="match status" value="1"/>
</dbReference>
<keyword evidence="3" id="KW-0862">Zinc</keyword>
<dbReference type="SUPFAM" id="SSF90002">
    <property type="entry name" value="Hypothetical protein YjiA, C-terminal domain"/>
    <property type="match status" value="1"/>
</dbReference>
<keyword evidence="2" id="KW-0378">Hydrolase</keyword>
<evidence type="ECO:0000256" key="5">
    <source>
        <dbReference type="ARBA" id="ARBA00023186"/>
    </source>
</evidence>
<dbReference type="GO" id="GO:0005525">
    <property type="term" value="F:GTP binding"/>
    <property type="evidence" value="ECO:0007669"/>
    <property type="project" value="UniProtKB-KW"/>
</dbReference>
<dbReference type="Pfam" id="PF07683">
    <property type="entry name" value="CobW_C"/>
    <property type="match status" value="1"/>
</dbReference>
<proteinExistence type="inferred from homology"/>
<dbReference type="EMBL" id="JAEPRB010000121">
    <property type="protein sequence ID" value="KAG2221037.1"/>
    <property type="molecule type" value="Genomic_DNA"/>
</dbReference>
<evidence type="ECO:0008006" key="12">
    <source>
        <dbReference type="Google" id="ProtNLM"/>
    </source>
</evidence>
<accession>A0A8H7S3E5</accession>
<keyword evidence="4" id="KW-0342">GTP-binding</keyword>
<evidence type="ECO:0000313" key="10">
    <source>
        <dbReference type="EMBL" id="KAG2221037.1"/>
    </source>
</evidence>
<evidence type="ECO:0000313" key="11">
    <source>
        <dbReference type="Proteomes" id="UP000646827"/>
    </source>
</evidence>
<dbReference type="PANTHER" id="PTHR13748:SF31">
    <property type="entry name" value="ZINC-REGULATED GTPASE METALLOPROTEIN ACTIVATOR 1A-RELATED"/>
    <property type="match status" value="1"/>
</dbReference>
<sequence>MADDEIPDLVPALETGIVDEPKLSSVSVAKDEPIRKIPVTIVTGFLGSGKTTLLNYILTEKHEKKIAVILNEFGESSDIEKSLSINQEGTLYEEWLELRNGCLCCSVKDNGVAAIENLMEKRGKFDYILLETSGLADPGPIASMFWLDDGLGSDLYLDGIVTLVDAKHIREYMKEKKEDTLINEALKQIAIADRIVINKKDLLNDTELQQLQNDIRDVNALADILQTERSRIPLDFVLDIQAYDIHNADTLARQTKKIEEHSSVHAHSVGHDVQTICIHFDQQLNTLEHLESWIQTLLWEKEIPGEPEQENKDDQSQVVVLRLKGIVLPPKDNNDTSGDRKRLIIQGVQDLYDIQEGFAHEQTDINDKTSKIVLIGKNLDKKRLDQSFKKWVQVENVY</sequence>
<dbReference type="SUPFAM" id="SSF52540">
    <property type="entry name" value="P-loop containing nucleoside triphosphate hydrolases"/>
    <property type="match status" value="1"/>
</dbReference>
<gene>
    <name evidence="10" type="ORF">INT45_009286</name>
</gene>
<evidence type="ECO:0000256" key="6">
    <source>
        <dbReference type="ARBA" id="ARBA00034320"/>
    </source>
</evidence>
<evidence type="ECO:0000256" key="3">
    <source>
        <dbReference type="ARBA" id="ARBA00022833"/>
    </source>
</evidence>
<dbReference type="Gene3D" id="3.30.1220.10">
    <property type="entry name" value="CobW-like, C-terminal domain"/>
    <property type="match status" value="1"/>
</dbReference>
<reference evidence="10 11" key="1">
    <citation type="submission" date="2020-12" db="EMBL/GenBank/DDBJ databases">
        <title>Metabolic potential, ecology and presence of endohyphal bacteria is reflected in genomic diversity of Mucoromycotina.</title>
        <authorList>
            <person name="Muszewska A."/>
            <person name="Okrasinska A."/>
            <person name="Steczkiewicz K."/>
            <person name="Drgas O."/>
            <person name="Orlowska M."/>
            <person name="Perlinska-Lenart U."/>
            <person name="Aleksandrzak-Piekarczyk T."/>
            <person name="Szatraj K."/>
            <person name="Zielenkiewicz U."/>
            <person name="Pilsyk S."/>
            <person name="Malc E."/>
            <person name="Mieczkowski P."/>
            <person name="Kruszewska J.S."/>
            <person name="Biernat P."/>
            <person name="Pawlowska J."/>
        </authorList>
    </citation>
    <scope>NUCLEOTIDE SEQUENCE [LARGE SCALE GENOMIC DNA]</scope>
    <source>
        <strain evidence="10 11">CBS 142.35</strain>
    </source>
</reference>
<dbReference type="Gene3D" id="3.40.50.300">
    <property type="entry name" value="P-loop containing nucleotide triphosphate hydrolases"/>
    <property type="match status" value="1"/>
</dbReference>
<evidence type="ECO:0000256" key="1">
    <source>
        <dbReference type="ARBA" id="ARBA00022741"/>
    </source>
</evidence>
<comment type="similarity">
    <text evidence="6">Belongs to the SIMIBI class G3E GTPase family. ZNG1 subfamily.</text>
</comment>
<organism evidence="10 11">
    <name type="scientific">Circinella minor</name>
    <dbReference type="NCBI Taxonomy" id="1195481"/>
    <lineage>
        <taxon>Eukaryota</taxon>
        <taxon>Fungi</taxon>
        <taxon>Fungi incertae sedis</taxon>
        <taxon>Mucoromycota</taxon>
        <taxon>Mucoromycotina</taxon>
        <taxon>Mucoromycetes</taxon>
        <taxon>Mucorales</taxon>
        <taxon>Lichtheimiaceae</taxon>
        <taxon>Circinella</taxon>
    </lineage>
</organism>
<feature type="domain" description="CobW C-terminal" evidence="9">
    <location>
        <begin position="274"/>
        <end position="390"/>
    </location>
</feature>
<protein>
    <recommendedName>
        <fullName evidence="12">COBW domain-containing protein 1</fullName>
    </recommendedName>
</protein>
<evidence type="ECO:0000256" key="7">
    <source>
        <dbReference type="ARBA" id="ARBA00049117"/>
    </source>
</evidence>
<evidence type="ECO:0000256" key="2">
    <source>
        <dbReference type="ARBA" id="ARBA00022801"/>
    </source>
</evidence>
<dbReference type="OrthoDB" id="258627at2759"/>
<dbReference type="InterPro" id="IPR027417">
    <property type="entry name" value="P-loop_NTPase"/>
</dbReference>
<dbReference type="CDD" id="cd03112">
    <property type="entry name" value="CobW-like"/>
    <property type="match status" value="1"/>
</dbReference>
<dbReference type="InterPro" id="IPR036627">
    <property type="entry name" value="CobW-likC_sf"/>
</dbReference>
<dbReference type="GO" id="GO:0005737">
    <property type="term" value="C:cytoplasm"/>
    <property type="evidence" value="ECO:0007669"/>
    <property type="project" value="TreeGrafter"/>
</dbReference>
<evidence type="ECO:0000259" key="9">
    <source>
        <dbReference type="Pfam" id="PF07683"/>
    </source>
</evidence>
<evidence type="ECO:0000256" key="4">
    <source>
        <dbReference type="ARBA" id="ARBA00023134"/>
    </source>
</evidence>
<dbReference type="Pfam" id="PF02492">
    <property type="entry name" value="cobW"/>
    <property type="match status" value="1"/>
</dbReference>
<keyword evidence="1" id="KW-0547">Nucleotide-binding</keyword>